<dbReference type="EMBL" id="QEFC01004012">
    <property type="protein sequence ID" value="KAE9445742.1"/>
    <property type="molecule type" value="Genomic_DNA"/>
</dbReference>
<keyword evidence="5" id="KW-0472">Membrane</keyword>
<dbReference type="AlphaFoldDB" id="A0A6A4KKA9"/>
<feature type="non-terminal residue" evidence="8">
    <location>
        <position position="1"/>
    </location>
</feature>
<gene>
    <name evidence="8" type="ORF">C3L33_22360</name>
</gene>
<reference evidence="8" key="1">
    <citation type="journal article" date="2019" name="Genome Biol. Evol.">
        <title>The Rhododendron genome and chromosomal organization provide insight into shared whole-genome duplications across the heath family (Ericaceae).</title>
        <authorList>
            <person name="Soza V.L."/>
            <person name="Lindsley D."/>
            <person name="Waalkes A."/>
            <person name="Ramage E."/>
            <person name="Patwardhan R.P."/>
            <person name="Burton J.N."/>
            <person name="Adey A."/>
            <person name="Kumar A."/>
            <person name="Qiu R."/>
            <person name="Shendure J."/>
            <person name="Hall B."/>
        </authorList>
    </citation>
    <scope>NUCLEOTIDE SEQUENCE</scope>
    <source>
        <strain evidence="8">RSF 1966-606</strain>
    </source>
</reference>
<dbReference type="PANTHER" id="PTHR13247">
    <property type="entry name" value="TETRATRICOPEPTIDE REPEAT PROTEIN 11 TPR REPEAT PROTEIN 11"/>
    <property type="match status" value="1"/>
</dbReference>
<dbReference type="InterPro" id="IPR011990">
    <property type="entry name" value="TPR-like_helical_dom_sf"/>
</dbReference>
<feature type="region of interest" description="Disordered" evidence="7">
    <location>
        <begin position="1"/>
        <end position="118"/>
    </location>
</feature>
<dbReference type="GO" id="GO:0005778">
    <property type="term" value="C:peroxisomal membrane"/>
    <property type="evidence" value="ECO:0007669"/>
    <property type="project" value="TreeGrafter"/>
</dbReference>
<feature type="compositionally biased region" description="Basic and acidic residues" evidence="7">
    <location>
        <begin position="156"/>
        <end position="170"/>
    </location>
</feature>
<dbReference type="InterPro" id="IPR028058">
    <property type="entry name" value="Fis1_TPR_N"/>
</dbReference>
<feature type="region of interest" description="Disordered" evidence="7">
    <location>
        <begin position="138"/>
        <end position="172"/>
    </location>
</feature>
<comment type="caution">
    <text evidence="8">The sequence shown here is derived from an EMBL/GenBank/DDBJ whole genome shotgun (WGS) entry which is preliminary data.</text>
</comment>
<feature type="region of interest" description="Disordered" evidence="7">
    <location>
        <begin position="289"/>
        <end position="310"/>
    </location>
</feature>
<proteinExistence type="inferred from homology"/>
<dbReference type="Gene3D" id="1.25.40.10">
    <property type="entry name" value="Tetratricopeptide repeat domain"/>
    <property type="match status" value="1"/>
</dbReference>
<dbReference type="Pfam" id="PF14852">
    <property type="entry name" value="Fis1_TPR_N"/>
    <property type="match status" value="1"/>
</dbReference>
<dbReference type="GO" id="GO:0000422">
    <property type="term" value="P:autophagy of mitochondrion"/>
    <property type="evidence" value="ECO:0007669"/>
    <property type="project" value="TreeGrafter"/>
</dbReference>
<dbReference type="GO" id="GO:0005741">
    <property type="term" value="C:mitochondrial outer membrane"/>
    <property type="evidence" value="ECO:0007669"/>
    <property type="project" value="UniProtKB-SubCell"/>
</dbReference>
<keyword evidence="5" id="KW-1133">Transmembrane helix</keyword>
<comment type="similarity">
    <text evidence="2">Belongs to the FIS1 family.</text>
</comment>
<accession>A0A6A4KKA9</accession>
<dbReference type="PANTHER" id="PTHR13247:SF0">
    <property type="entry name" value="MITOCHONDRIAL FISSION 1 PROTEIN"/>
    <property type="match status" value="1"/>
</dbReference>
<keyword evidence="6" id="KW-0496">Mitochondrion</keyword>
<sequence>MLGGNSTPRPHFGNQGGGPPSMGSHNPHVAPNTGIIQQDARGAWQGQQQPAHVRQARPPPPEQVPGRDQIIALLQEQLGPEFRPMERPMPVYEDPSSEEESRRPCRMSKTEQRPSQWSRLTSEIKKVFQPRCSLVCNESGQTVKPTRPQLKSIVVRPREDRPNQWQETHRRSSVFSRLQLCQANDRRHNGEFEASSSVERRPRIVKPRNTSPDKWFRVEHPKFPAVRPPLSKSQKRHYQRYRQAARRVREETSLENMPKENPLEDLEALTQGDMEMDFHEAVEFMSSRKGKEKMHVQRSPSCSEGDEGCEREVAEHVTSVSDELKSESIMRLSWALVHSRQPEDVQRGIAMVEG</sequence>
<dbReference type="InterPro" id="IPR016543">
    <property type="entry name" value="Fis1"/>
</dbReference>
<feature type="compositionally biased region" description="Basic and acidic residues" evidence="7">
    <location>
        <begin position="99"/>
        <end position="112"/>
    </location>
</feature>
<evidence type="ECO:0000256" key="1">
    <source>
        <dbReference type="ARBA" id="ARBA00004572"/>
    </source>
</evidence>
<keyword evidence="3" id="KW-0812">Transmembrane</keyword>
<dbReference type="OrthoDB" id="10556373at2759"/>
<dbReference type="GO" id="GO:0016559">
    <property type="term" value="P:peroxisome fission"/>
    <property type="evidence" value="ECO:0007669"/>
    <property type="project" value="TreeGrafter"/>
</dbReference>
<name>A0A6A4KKA9_9ERIC</name>
<comment type="subcellular location">
    <subcellularLocation>
        <location evidence="1">Mitochondrion outer membrane</location>
        <topology evidence="1">Single-pass membrane protein</topology>
    </subcellularLocation>
</comment>
<dbReference type="GO" id="GO:0000266">
    <property type="term" value="P:mitochondrial fission"/>
    <property type="evidence" value="ECO:0007669"/>
    <property type="project" value="InterPro"/>
</dbReference>
<organism evidence="8">
    <name type="scientific">Rhododendron williamsianum</name>
    <dbReference type="NCBI Taxonomy" id="262921"/>
    <lineage>
        <taxon>Eukaryota</taxon>
        <taxon>Viridiplantae</taxon>
        <taxon>Streptophyta</taxon>
        <taxon>Embryophyta</taxon>
        <taxon>Tracheophyta</taxon>
        <taxon>Spermatophyta</taxon>
        <taxon>Magnoliopsida</taxon>
        <taxon>eudicotyledons</taxon>
        <taxon>Gunneridae</taxon>
        <taxon>Pentapetalae</taxon>
        <taxon>asterids</taxon>
        <taxon>Ericales</taxon>
        <taxon>Ericaceae</taxon>
        <taxon>Ericoideae</taxon>
        <taxon>Rhodoreae</taxon>
        <taxon>Rhododendron</taxon>
    </lineage>
</organism>
<evidence type="ECO:0000256" key="2">
    <source>
        <dbReference type="ARBA" id="ARBA00008937"/>
    </source>
</evidence>
<feature type="region of interest" description="Disordered" evidence="7">
    <location>
        <begin position="186"/>
        <end position="215"/>
    </location>
</feature>
<evidence type="ECO:0000313" key="8">
    <source>
        <dbReference type="EMBL" id="KAE9445742.1"/>
    </source>
</evidence>
<protein>
    <submittedName>
        <fullName evidence="8">Uncharacterized protein</fullName>
    </submittedName>
</protein>
<keyword evidence="4" id="KW-1000">Mitochondrion outer membrane</keyword>
<evidence type="ECO:0000256" key="4">
    <source>
        <dbReference type="ARBA" id="ARBA00022787"/>
    </source>
</evidence>
<evidence type="ECO:0000256" key="6">
    <source>
        <dbReference type="ARBA" id="ARBA00023128"/>
    </source>
</evidence>
<evidence type="ECO:0000256" key="5">
    <source>
        <dbReference type="ARBA" id="ARBA00022989"/>
    </source>
</evidence>
<evidence type="ECO:0000256" key="7">
    <source>
        <dbReference type="SAM" id="MobiDB-lite"/>
    </source>
</evidence>
<evidence type="ECO:0000256" key="3">
    <source>
        <dbReference type="ARBA" id="ARBA00022692"/>
    </source>
</evidence>